<evidence type="ECO:0000313" key="2">
    <source>
        <dbReference type="WBParaSite" id="HPLM_0002006201-mRNA-1"/>
    </source>
</evidence>
<feature type="chain" id="PRO_5005889099" evidence="1">
    <location>
        <begin position="20"/>
        <end position="69"/>
    </location>
</feature>
<name>A0A0N4X6S0_HAEPC</name>
<evidence type="ECO:0000256" key="1">
    <source>
        <dbReference type="SAM" id="SignalP"/>
    </source>
</evidence>
<dbReference type="AlphaFoldDB" id="A0A0N4X6S0"/>
<dbReference type="WBParaSite" id="HPLM_0002006201-mRNA-1">
    <property type="protein sequence ID" value="HPLM_0002006201-mRNA-1"/>
    <property type="gene ID" value="HPLM_0002006201"/>
</dbReference>
<keyword evidence="1" id="KW-0732">Signal</keyword>
<reference evidence="2" key="1">
    <citation type="submission" date="2017-02" db="UniProtKB">
        <authorList>
            <consortium name="WormBaseParasite"/>
        </authorList>
    </citation>
    <scope>IDENTIFICATION</scope>
</reference>
<feature type="signal peptide" evidence="1">
    <location>
        <begin position="1"/>
        <end position="19"/>
    </location>
</feature>
<organism evidence="2">
    <name type="scientific">Haemonchus placei</name>
    <name type="common">Barber's pole worm</name>
    <dbReference type="NCBI Taxonomy" id="6290"/>
    <lineage>
        <taxon>Eukaryota</taxon>
        <taxon>Metazoa</taxon>
        <taxon>Ecdysozoa</taxon>
        <taxon>Nematoda</taxon>
        <taxon>Chromadorea</taxon>
        <taxon>Rhabditida</taxon>
        <taxon>Rhabditina</taxon>
        <taxon>Rhabditomorpha</taxon>
        <taxon>Strongyloidea</taxon>
        <taxon>Trichostrongylidae</taxon>
        <taxon>Haemonchus</taxon>
    </lineage>
</organism>
<accession>A0A0N4X6S0</accession>
<protein>
    <submittedName>
        <fullName evidence="2">Secreted protein</fullName>
    </submittedName>
</protein>
<sequence>LRLASFLISLLLTISSGASAPLLSQGSRWADPWAWSCPSSFLLSRGVRHESVVVRSTDSWRCITVAPSS</sequence>
<proteinExistence type="predicted"/>